<keyword evidence="3" id="KW-1185">Reference proteome</keyword>
<reference evidence="3" key="1">
    <citation type="submission" date="2014-03" db="EMBL/GenBank/DDBJ databases">
        <title>The Genome Sequence of Puccinia striiformis f. sp. tritici PST-78.</title>
        <authorList>
            <consortium name="The Broad Institute Genome Sequencing Platform"/>
            <person name="Cuomo C."/>
            <person name="Hulbert S."/>
            <person name="Chen X."/>
            <person name="Walker B."/>
            <person name="Young S.K."/>
            <person name="Zeng Q."/>
            <person name="Gargeya S."/>
            <person name="Fitzgerald M."/>
            <person name="Haas B."/>
            <person name="Abouelleil A."/>
            <person name="Alvarado L."/>
            <person name="Arachchi H.M."/>
            <person name="Berlin A.M."/>
            <person name="Chapman S.B."/>
            <person name="Goldberg J."/>
            <person name="Griggs A."/>
            <person name="Gujja S."/>
            <person name="Hansen M."/>
            <person name="Howarth C."/>
            <person name="Imamovic A."/>
            <person name="Larimer J."/>
            <person name="McCowan C."/>
            <person name="Montmayeur A."/>
            <person name="Murphy C."/>
            <person name="Neiman D."/>
            <person name="Pearson M."/>
            <person name="Priest M."/>
            <person name="Roberts A."/>
            <person name="Saif S."/>
            <person name="Shea T."/>
            <person name="Sisk P."/>
            <person name="Sykes S."/>
            <person name="Wortman J."/>
            <person name="Nusbaum C."/>
            <person name="Birren B."/>
        </authorList>
    </citation>
    <scope>NUCLEOTIDE SEQUENCE [LARGE SCALE GENOMIC DNA]</scope>
    <source>
        <strain evidence="3">race PST-78</strain>
    </source>
</reference>
<accession>A0A0L0UXV1</accession>
<gene>
    <name evidence="2" type="ORF">PSTG_14830</name>
</gene>
<evidence type="ECO:0000313" key="2">
    <source>
        <dbReference type="EMBL" id="KNE91761.1"/>
    </source>
</evidence>
<proteinExistence type="predicted"/>
<sequence length="291" mass="33628">MSSLATCLADQQTAEANPQKQVSSHIDKSSPTMKTIVDLPSEVFEFIIDELAQGRRTQWTSSNPDVTGWVESGRKVIKQLRLVCRKWADWIYVHHLYREMIFGDIERTAHFIRHITNRPNHLPRAQIKYLRLICIWTRGPRPSLHHHETRIDNEPYPSTSSRQWINAQLVESLIKLFPDTIVKLELSFWNVLSLPQRTLKAIGSIKNLHTLKLGHETRLEKGPQDFPFLIEMFLINQVSRSHPLAYPNRKAHGWPRAEARSALRSRTGATLRPGSRLSRGTLLSYTQPRPQ</sequence>
<evidence type="ECO:0000313" key="3">
    <source>
        <dbReference type="Proteomes" id="UP000054564"/>
    </source>
</evidence>
<evidence type="ECO:0008006" key="4">
    <source>
        <dbReference type="Google" id="ProtNLM"/>
    </source>
</evidence>
<comment type="caution">
    <text evidence="2">The sequence shown here is derived from an EMBL/GenBank/DDBJ whole genome shotgun (WGS) entry which is preliminary data.</text>
</comment>
<organism evidence="2 3">
    <name type="scientific">Puccinia striiformis f. sp. tritici PST-78</name>
    <dbReference type="NCBI Taxonomy" id="1165861"/>
    <lineage>
        <taxon>Eukaryota</taxon>
        <taxon>Fungi</taxon>
        <taxon>Dikarya</taxon>
        <taxon>Basidiomycota</taxon>
        <taxon>Pucciniomycotina</taxon>
        <taxon>Pucciniomycetes</taxon>
        <taxon>Pucciniales</taxon>
        <taxon>Pucciniaceae</taxon>
        <taxon>Puccinia</taxon>
    </lineage>
</organism>
<dbReference type="Proteomes" id="UP000054564">
    <property type="component" value="Unassembled WGS sequence"/>
</dbReference>
<evidence type="ECO:0000256" key="1">
    <source>
        <dbReference type="SAM" id="MobiDB-lite"/>
    </source>
</evidence>
<dbReference type="AlphaFoldDB" id="A0A0L0UXV1"/>
<feature type="compositionally biased region" description="Polar residues" evidence="1">
    <location>
        <begin position="281"/>
        <end position="291"/>
    </location>
</feature>
<name>A0A0L0UXV1_9BASI</name>
<feature type="region of interest" description="Disordered" evidence="1">
    <location>
        <begin position="1"/>
        <end position="28"/>
    </location>
</feature>
<protein>
    <recommendedName>
        <fullName evidence="4">F-box domain-containing protein</fullName>
    </recommendedName>
</protein>
<dbReference type="EMBL" id="AJIL01000189">
    <property type="protein sequence ID" value="KNE91761.1"/>
    <property type="molecule type" value="Genomic_DNA"/>
</dbReference>
<feature type="region of interest" description="Disordered" evidence="1">
    <location>
        <begin position="256"/>
        <end position="291"/>
    </location>
</feature>